<keyword evidence="11" id="KW-1185">Reference proteome</keyword>
<feature type="chain" id="PRO_5011574562" description="Ribonuclease" evidence="9">
    <location>
        <begin position="27"/>
        <end position="205"/>
    </location>
</feature>
<dbReference type="AlphaFoldDB" id="A0A1G7QIB3"/>
<dbReference type="GO" id="GO:0016787">
    <property type="term" value="F:hydrolase activity"/>
    <property type="evidence" value="ECO:0007669"/>
    <property type="project" value="UniProtKB-KW"/>
</dbReference>
<dbReference type="GO" id="GO:0004521">
    <property type="term" value="F:RNA endonuclease activity"/>
    <property type="evidence" value="ECO:0007669"/>
    <property type="project" value="InterPro"/>
</dbReference>
<dbReference type="GO" id="GO:0003723">
    <property type="term" value="F:RNA binding"/>
    <property type="evidence" value="ECO:0007669"/>
    <property type="project" value="InterPro"/>
</dbReference>
<feature type="compositionally biased region" description="Basic and acidic residues" evidence="8">
    <location>
        <begin position="59"/>
        <end position="78"/>
    </location>
</feature>
<evidence type="ECO:0000256" key="6">
    <source>
        <dbReference type="ARBA" id="ARBA00022801"/>
    </source>
</evidence>
<dbReference type="Pfam" id="PF00545">
    <property type="entry name" value="Ribonuclease"/>
    <property type="match status" value="1"/>
</dbReference>
<evidence type="ECO:0000256" key="9">
    <source>
        <dbReference type="SAM" id="SignalP"/>
    </source>
</evidence>
<evidence type="ECO:0000256" key="7">
    <source>
        <dbReference type="PIRSR" id="PIRSR001013-1"/>
    </source>
</evidence>
<evidence type="ECO:0000256" key="8">
    <source>
        <dbReference type="SAM" id="MobiDB-lite"/>
    </source>
</evidence>
<dbReference type="SUPFAM" id="SSF53933">
    <property type="entry name" value="Microbial ribonucleases"/>
    <property type="match status" value="1"/>
</dbReference>
<keyword evidence="5" id="KW-0540">Nuclease</keyword>
<proteinExistence type="inferred from homology"/>
<dbReference type="InterPro" id="IPR001887">
    <property type="entry name" value="Barnase"/>
</dbReference>
<dbReference type="PROSITE" id="PS51257">
    <property type="entry name" value="PROKAR_LIPOPROTEIN"/>
    <property type="match status" value="1"/>
</dbReference>
<evidence type="ECO:0000313" key="11">
    <source>
        <dbReference type="Proteomes" id="UP000199708"/>
    </source>
</evidence>
<comment type="similarity">
    <text evidence="2">Belongs to the ribonuclease N1/T1 family.</text>
</comment>
<sequence>MKPKFKSLFSLLVVTLAILLSGCSQMEVFVEDLTEKSTNETIVETTLDKNTETNDEVMPDLKIDPDRWHDDQVREKQKSGVVKQKNPDQKRSILKDRDYYSLEDVAAYIHQYHQLPNNYITKAEAEQRNWTTNDERFVIGGDRFGNREGKLPKAKGRYYYEADIQAGYSHHRGPERIVFSNDGLIYYTNDHYETFDQLYGKEVSE</sequence>
<evidence type="ECO:0000313" key="10">
    <source>
        <dbReference type="EMBL" id="SDF98252.1"/>
    </source>
</evidence>
<dbReference type="Gene3D" id="3.10.450.30">
    <property type="entry name" value="Microbial ribonucleases"/>
    <property type="match status" value="1"/>
</dbReference>
<evidence type="ECO:0000256" key="5">
    <source>
        <dbReference type="ARBA" id="ARBA00022722"/>
    </source>
</evidence>
<gene>
    <name evidence="10" type="ORF">SAMN05421791_102101</name>
</gene>
<feature type="signal peptide" evidence="9">
    <location>
        <begin position="1"/>
        <end position="26"/>
    </location>
</feature>
<protein>
    <recommendedName>
        <fullName evidence="3">Ribonuclease</fullName>
    </recommendedName>
</protein>
<keyword evidence="6" id="KW-0378">Hydrolase</keyword>
<evidence type="ECO:0000256" key="2">
    <source>
        <dbReference type="ARBA" id="ARBA00009006"/>
    </source>
</evidence>
<keyword evidence="4" id="KW-0964">Secreted</keyword>
<evidence type="ECO:0000256" key="3">
    <source>
        <dbReference type="ARBA" id="ARBA00022214"/>
    </source>
</evidence>
<evidence type="ECO:0000256" key="4">
    <source>
        <dbReference type="ARBA" id="ARBA00022525"/>
    </source>
</evidence>
<dbReference type="EMBL" id="FNCK01000002">
    <property type="protein sequence ID" value="SDF98252.1"/>
    <property type="molecule type" value="Genomic_DNA"/>
</dbReference>
<keyword evidence="9" id="KW-0732">Signal</keyword>
<dbReference type="RefSeq" id="WP_245694796.1">
    <property type="nucleotide sequence ID" value="NZ_FNCK01000002.1"/>
</dbReference>
<reference evidence="10 11" key="1">
    <citation type="submission" date="2016-10" db="EMBL/GenBank/DDBJ databases">
        <authorList>
            <person name="de Groot N.N."/>
        </authorList>
    </citation>
    <scope>NUCLEOTIDE SEQUENCE [LARGE SCALE GENOMIC DNA]</scope>
    <source>
        <strain evidence="10 11">ATCC BAA-466</strain>
    </source>
</reference>
<dbReference type="Proteomes" id="UP000199708">
    <property type="component" value="Unassembled WGS sequence"/>
</dbReference>
<name>A0A1G7QIB3_9LACT</name>
<comment type="subcellular location">
    <subcellularLocation>
        <location evidence="1">Secreted</location>
    </subcellularLocation>
</comment>
<dbReference type="PRINTS" id="PR00117">
    <property type="entry name" value="BARNASE"/>
</dbReference>
<feature type="active site" description="Proton donor" evidence="7">
    <location>
        <position position="191"/>
    </location>
</feature>
<feature type="active site" description="Proton acceptor" evidence="7">
    <location>
        <position position="161"/>
    </location>
</feature>
<dbReference type="STRING" id="120956.SAMN05421791_102101"/>
<organism evidence="10 11">
    <name type="scientific">Facklamia miroungae</name>
    <dbReference type="NCBI Taxonomy" id="120956"/>
    <lineage>
        <taxon>Bacteria</taxon>
        <taxon>Bacillati</taxon>
        <taxon>Bacillota</taxon>
        <taxon>Bacilli</taxon>
        <taxon>Lactobacillales</taxon>
        <taxon>Aerococcaceae</taxon>
        <taxon>Facklamia</taxon>
    </lineage>
</organism>
<accession>A0A1G7QIB3</accession>
<evidence type="ECO:0000256" key="1">
    <source>
        <dbReference type="ARBA" id="ARBA00004613"/>
    </source>
</evidence>
<feature type="region of interest" description="Disordered" evidence="8">
    <location>
        <begin position="50"/>
        <end position="89"/>
    </location>
</feature>
<dbReference type="InterPro" id="IPR016191">
    <property type="entry name" value="Ribonuclease/ribotoxin"/>
</dbReference>
<dbReference type="GO" id="GO:0005576">
    <property type="term" value="C:extracellular region"/>
    <property type="evidence" value="ECO:0007669"/>
    <property type="project" value="UniProtKB-SubCell"/>
</dbReference>
<dbReference type="InterPro" id="IPR000026">
    <property type="entry name" value="N1-like"/>
</dbReference>